<dbReference type="PANTHER" id="PTHR11845">
    <property type="entry name" value="5'-DEOXYNUCLEOTIDASE HDDC2"/>
    <property type="match status" value="1"/>
</dbReference>
<dbReference type="InterPro" id="IPR039356">
    <property type="entry name" value="YfbR/HDDC2"/>
</dbReference>
<dbReference type="Gene3D" id="1.10.3210.10">
    <property type="entry name" value="Hypothetical protein af1432"/>
    <property type="match status" value="1"/>
</dbReference>
<dbReference type="EMBL" id="ASQA01000013">
    <property type="protein sequence ID" value="ETT86595.1"/>
    <property type="molecule type" value="Genomic_DNA"/>
</dbReference>
<dbReference type="GO" id="GO:0002953">
    <property type="term" value="F:5'-deoxynucleotidase activity"/>
    <property type="evidence" value="ECO:0007669"/>
    <property type="project" value="InterPro"/>
</dbReference>
<evidence type="ECO:0000259" key="3">
    <source>
        <dbReference type="Pfam" id="PF13023"/>
    </source>
</evidence>
<evidence type="ECO:0000256" key="2">
    <source>
        <dbReference type="ARBA" id="ARBA00022801"/>
    </source>
</evidence>
<keyword evidence="2" id="KW-0378">Hydrolase</keyword>
<comment type="caution">
    <text evidence="4">The sequence shown here is derived from an EMBL/GenBank/DDBJ whole genome shotgun (WGS) entry which is preliminary data.</text>
</comment>
<dbReference type="GO" id="GO:0005737">
    <property type="term" value="C:cytoplasm"/>
    <property type="evidence" value="ECO:0007669"/>
    <property type="project" value="TreeGrafter"/>
</dbReference>
<dbReference type="eggNOG" id="COG1896">
    <property type="taxonomic scope" value="Bacteria"/>
</dbReference>
<name>W4F1F1_9BACL</name>
<reference evidence="4" key="1">
    <citation type="journal article" date="2014" name="BMC Genomics">
        <title>Genomic comparison of sporeforming bacilli isolated from milk.</title>
        <authorList>
            <person name="Moreno Switt A.I."/>
            <person name="Andrus A.D."/>
            <person name="Ranieri M.L."/>
            <person name="Orsi R.H."/>
            <person name="Ivy R."/>
            <person name="den Bakker H.C."/>
            <person name="Martin N.H."/>
            <person name="Wiedmann M."/>
            <person name="Boor K.J."/>
        </authorList>
    </citation>
    <scope>NUCLEOTIDE SEQUENCE [LARGE SCALE GENOMIC DNA]</scope>
    <source>
        <strain evidence="4">FSL R5-213</strain>
    </source>
</reference>
<keyword evidence="1" id="KW-0479">Metal-binding</keyword>
<proteinExistence type="predicted"/>
<dbReference type="InterPro" id="IPR006674">
    <property type="entry name" value="HD_domain"/>
</dbReference>
<feature type="domain" description="HD" evidence="3">
    <location>
        <begin position="15"/>
        <end position="171"/>
    </location>
</feature>
<organism evidence="4 5">
    <name type="scientific">Viridibacillus arenosi FSL R5-213</name>
    <dbReference type="NCBI Taxonomy" id="1227360"/>
    <lineage>
        <taxon>Bacteria</taxon>
        <taxon>Bacillati</taxon>
        <taxon>Bacillota</taxon>
        <taxon>Bacilli</taxon>
        <taxon>Bacillales</taxon>
        <taxon>Caryophanaceae</taxon>
        <taxon>Viridibacillus</taxon>
    </lineage>
</organism>
<dbReference type="AlphaFoldDB" id="W4F1F1"/>
<dbReference type="Pfam" id="PF13023">
    <property type="entry name" value="HD_3"/>
    <property type="match status" value="1"/>
</dbReference>
<gene>
    <name evidence="4" type="ORF">C176_07772</name>
</gene>
<dbReference type="PANTHER" id="PTHR11845:SF13">
    <property type="entry name" value="5'-DEOXYNUCLEOTIDASE HDDC2"/>
    <property type="match status" value="1"/>
</dbReference>
<evidence type="ECO:0000313" key="4">
    <source>
        <dbReference type="EMBL" id="ETT86595.1"/>
    </source>
</evidence>
<evidence type="ECO:0000313" key="5">
    <source>
        <dbReference type="Proteomes" id="UP000019062"/>
    </source>
</evidence>
<dbReference type="RefSeq" id="WP_038182241.1">
    <property type="nucleotide sequence ID" value="NZ_ASQA01000013.1"/>
</dbReference>
<dbReference type="Proteomes" id="UP000019062">
    <property type="component" value="Unassembled WGS sequence"/>
</dbReference>
<keyword evidence="5" id="KW-1185">Reference proteome</keyword>
<dbReference type="GO" id="GO:0046872">
    <property type="term" value="F:metal ion binding"/>
    <property type="evidence" value="ECO:0007669"/>
    <property type="project" value="UniProtKB-KW"/>
</dbReference>
<accession>W4F1F1</accession>
<sequence length="211" mass="24158">MQHLKSVLELIKLGEKLKMELRHSWLSDGRRESVAEHTWRVALMAMAIESSLPLKVDSEKLLKMIIIHDLVEAYATDIPAFETMNNSEAKEIKVKNEIAAIERIRDLLGGESGQLFYDYWLEFEQKNTYEAKVANALDKLEAQIQHNEADIDTWLPIEYEMTYMLGKHTDFDPVLTELKDLIEADGIQKLKESGLDTDAIKSKAYPSAYPS</sequence>
<dbReference type="SUPFAM" id="SSF109604">
    <property type="entry name" value="HD-domain/PDEase-like"/>
    <property type="match status" value="1"/>
</dbReference>
<evidence type="ECO:0000256" key="1">
    <source>
        <dbReference type="ARBA" id="ARBA00022723"/>
    </source>
</evidence>
<dbReference type="PATRIC" id="fig|1227360.4.peg.1586"/>
<protein>
    <recommendedName>
        <fullName evidence="3">HD domain-containing protein</fullName>
    </recommendedName>
</protein>